<feature type="transmembrane region" description="Helical" evidence="1">
    <location>
        <begin position="71"/>
        <end position="89"/>
    </location>
</feature>
<keyword evidence="1" id="KW-0472">Membrane</keyword>
<keyword evidence="1" id="KW-0812">Transmembrane</keyword>
<evidence type="ECO:0000256" key="1">
    <source>
        <dbReference type="SAM" id="Phobius"/>
    </source>
</evidence>
<feature type="transmembrane region" description="Helical" evidence="1">
    <location>
        <begin position="378"/>
        <end position="397"/>
    </location>
</feature>
<dbReference type="EMBL" id="CP023248">
    <property type="protein sequence ID" value="ASZ53377.1"/>
    <property type="molecule type" value="Genomic_DNA"/>
</dbReference>
<reference evidence="3 4" key="1">
    <citation type="submission" date="2015-08" db="EMBL/GenBank/DDBJ databases">
        <title>Draft Genome Sequences of Vibrio parahaemolyticus Strains.</title>
        <authorList>
            <person name="Gonzalez-Escalona N."/>
            <person name="DePaola A."/>
        </authorList>
    </citation>
    <scope>NUCLEOTIDE SEQUENCE [LARGE SCALE GENOMIC DNA]</scope>
    <source>
        <strain evidence="3 4">CFSAN001621</strain>
    </source>
</reference>
<keyword evidence="4" id="KW-1185">Reference proteome</keyword>
<evidence type="ECO:0008006" key="5">
    <source>
        <dbReference type="Google" id="ProtNLM"/>
    </source>
</evidence>
<feature type="transmembrane region" description="Helical" evidence="1">
    <location>
        <begin position="316"/>
        <end position="339"/>
    </location>
</feature>
<dbReference type="RefSeq" id="WP_005496884.1">
    <property type="nucleotide sequence ID" value="NZ_CP023248.2"/>
</dbReference>
<evidence type="ECO:0000313" key="3">
    <source>
        <dbReference type="EMBL" id="OQK01661.1"/>
    </source>
</evidence>
<proteinExistence type="predicted"/>
<protein>
    <recommendedName>
        <fullName evidence="5">Oligosaccharide repeat unit polymerase</fullName>
    </recommendedName>
</protein>
<feature type="transmembrane region" description="Helical" evidence="1">
    <location>
        <begin position="110"/>
        <end position="127"/>
    </location>
</feature>
<dbReference type="AlphaFoldDB" id="A0A249W9W3"/>
<sequence length="401" mass="47292">MANIVIILSYILFVFFVYKLLKSNNLLVLLPVYYLFTVTYVLTGVFYLDYAKDTPFNMYELVSEKAILKSSYYYILASLLFYLGCSLFKQNKIETFLSRSRQLDIPYQKLIVFICFLTFIIFVSSYGFEPLLHREGYISQYHDRNKIGLIVFYIIAPISFVLIPFLRRRITKYIVYTILFMMLMSSSSRFLVMLPFLYIVGSYLRYGYFKLFTSLFHLMIVVFGLIFVLQIRYYTYQGLIPNINSFFSKGIDPDYLFTGLNYAFSFSLMGTAYVIENIPFDFNGFLIGINPMPSRYLNISYMLQVQEMLPTAPISAISLLSQSGVVLTSLFYFLSAYIFSFIFSRMKGETPLYYVVAGLFIIFMLFSIQYNIRGLTRFLYISIFIFLMHKFVFKYKFVFRR</sequence>
<evidence type="ECO:0000313" key="2">
    <source>
        <dbReference type="EMBL" id="ASZ53377.1"/>
    </source>
</evidence>
<evidence type="ECO:0000313" key="4">
    <source>
        <dbReference type="Proteomes" id="UP000191946"/>
    </source>
</evidence>
<keyword evidence="1" id="KW-1133">Transmembrane helix</keyword>
<feature type="transmembrane region" description="Helical" evidence="1">
    <location>
        <begin position="351"/>
        <end position="372"/>
    </location>
</feature>
<organism evidence="2">
    <name type="scientific">Vibrio parahaemolyticus</name>
    <dbReference type="NCBI Taxonomy" id="670"/>
    <lineage>
        <taxon>Bacteria</taxon>
        <taxon>Pseudomonadati</taxon>
        <taxon>Pseudomonadota</taxon>
        <taxon>Gammaproteobacteria</taxon>
        <taxon>Vibrionales</taxon>
        <taxon>Vibrionaceae</taxon>
        <taxon>Vibrio</taxon>
    </lineage>
</organism>
<feature type="transmembrane region" description="Helical" evidence="1">
    <location>
        <begin position="173"/>
        <end position="199"/>
    </location>
</feature>
<feature type="transmembrane region" description="Helical" evidence="1">
    <location>
        <begin position="6"/>
        <end position="21"/>
    </location>
</feature>
<feature type="transmembrane region" description="Helical" evidence="1">
    <location>
        <begin position="255"/>
        <end position="275"/>
    </location>
</feature>
<accession>A0A249W9W3</accession>
<feature type="transmembrane region" description="Helical" evidence="1">
    <location>
        <begin position="33"/>
        <end position="51"/>
    </location>
</feature>
<gene>
    <name evidence="3" type="ORF">AKG60_07055</name>
    <name evidence="2" type="ORF">YA91_23810</name>
</gene>
<reference evidence="2" key="2">
    <citation type="submission" date="2017-09" db="EMBL/GenBank/DDBJ databases">
        <authorList>
            <person name="Ehlers B."/>
            <person name="Leendertz F.H."/>
        </authorList>
    </citation>
    <scope>NUCLEOTIDE SEQUENCE</scope>
    <source>
        <strain evidence="2">MAVP-26</strain>
    </source>
</reference>
<dbReference type="EMBL" id="LHQV01000010">
    <property type="protein sequence ID" value="OQK01661.1"/>
    <property type="molecule type" value="Genomic_DNA"/>
</dbReference>
<feature type="transmembrane region" description="Helical" evidence="1">
    <location>
        <begin position="211"/>
        <end position="234"/>
    </location>
</feature>
<name>A0A249W9W3_VIBPH</name>
<feature type="transmembrane region" description="Helical" evidence="1">
    <location>
        <begin position="147"/>
        <end position="166"/>
    </location>
</feature>
<dbReference type="Proteomes" id="UP000191946">
    <property type="component" value="Unassembled WGS sequence"/>
</dbReference>